<dbReference type="EMBL" id="JAPQFJ010000018">
    <property type="protein sequence ID" value="MCY6959989.1"/>
    <property type="molecule type" value="Genomic_DNA"/>
</dbReference>
<organism evidence="2 3">
    <name type="scientific">Clostridium brassicae</name>
    <dbReference type="NCBI Taxonomy" id="2999072"/>
    <lineage>
        <taxon>Bacteria</taxon>
        <taxon>Bacillati</taxon>
        <taxon>Bacillota</taxon>
        <taxon>Clostridia</taxon>
        <taxon>Eubacteriales</taxon>
        <taxon>Clostridiaceae</taxon>
        <taxon>Clostridium</taxon>
    </lineage>
</organism>
<name>A0ABT4DG39_9CLOT</name>
<dbReference type="RefSeq" id="WP_268062421.1">
    <property type="nucleotide sequence ID" value="NZ_JAPQFJ010000018.1"/>
</dbReference>
<reference evidence="2" key="1">
    <citation type="submission" date="2022-12" db="EMBL/GenBank/DDBJ databases">
        <title>Clostridium sp. nov., isolated from industrial wastewater.</title>
        <authorList>
            <person name="Jiayan W."/>
        </authorList>
    </citation>
    <scope>NUCLEOTIDE SEQUENCE</scope>
    <source>
        <strain evidence="2">ZC22-4</strain>
    </source>
</reference>
<proteinExistence type="predicted"/>
<comment type="caution">
    <text evidence="2">The sequence shown here is derived from an EMBL/GenBank/DDBJ whole genome shotgun (WGS) entry which is preliminary data.</text>
</comment>
<feature type="transmembrane region" description="Helical" evidence="1">
    <location>
        <begin position="67"/>
        <end position="88"/>
    </location>
</feature>
<gene>
    <name evidence="2" type="ORF">OW729_15315</name>
</gene>
<evidence type="ECO:0000313" key="2">
    <source>
        <dbReference type="EMBL" id="MCY6959989.1"/>
    </source>
</evidence>
<keyword evidence="1" id="KW-0812">Transmembrane</keyword>
<feature type="transmembrane region" description="Helical" evidence="1">
    <location>
        <begin position="6"/>
        <end position="24"/>
    </location>
</feature>
<keyword evidence="1" id="KW-0472">Membrane</keyword>
<feature type="transmembrane region" description="Helical" evidence="1">
    <location>
        <begin position="36"/>
        <end position="55"/>
    </location>
</feature>
<dbReference type="Proteomes" id="UP001144612">
    <property type="component" value="Unassembled WGS sequence"/>
</dbReference>
<sequence length="95" mass="10942">MSYLLIVIIGSWSFGSYYLINGFWSDEIINKFITNSSLKSLIILSKYSLGGFYVFPEKKLLCTVSILQYYTGKFIDLFILGAIFDFVLKLKDNLQ</sequence>
<protein>
    <submittedName>
        <fullName evidence="2">Uncharacterized protein</fullName>
    </submittedName>
</protein>
<keyword evidence="1" id="KW-1133">Transmembrane helix</keyword>
<evidence type="ECO:0000256" key="1">
    <source>
        <dbReference type="SAM" id="Phobius"/>
    </source>
</evidence>
<keyword evidence="3" id="KW-1185">Reference proteome</keyword>
<accession>A0ABT4DG39</accession>
<evidence type="ECO:0000313" key="3">
    <source>
        <dbReference type="Proteomes" id="UP001144612"/>
    </source>
</evidence>